<dbReference type="Proteomes" id="UP000440498">
    <property type="component" value="Unassembled WGS sequence"/>
</dbReference>
<keyword evidence="2" id="KW-1185">Reference proteome</keyword>
<accession>A0A6A7MUP8</accession>
<dbReference type="EMBL" id="WHUG01000001">
    <property type="protein sequence ID" value="MQA36721.1"/>
    <property type="molecule type" value="Genomic_DNA"/>
</dbReference>
<dbReference type="RefSeq" id="WP_152836103.1">
    <property type="nucleotide sequence ID" value="NZ_WHUG01000001.1"/>
</dbReference>
<comment type="caution">
    <text evidence="1">The sequence shown here is derived from an EMBL/GenBank/DDBJ whole genome shotgun (WGS) entry which is preliminary data.</text>
</comment>
<gene>
    <name evidence="1" type="ORF">GEV02_01050</name>
</gene>
<dbReference type="AlphaFoldDB" id="A0A6A7MUP8"/>
<organism evidence="1 2">
    <name type="scientific">Rugamonas aquatica</name>
    <dbReference type="NCBI Taxonomy" id="2743357"/>
    <lineage>
        <taxon>Bacteria</taxon>
        <taxon>Pseudomonadati</taxon>
        <taxon>Pseudomonadota</taxon>
        <taxon>Betaproteobacteria</taxon>
        <taxon>Burkholderiales</taxon>
        <taxon>Oxalobacteraceae</taxon>
        <taxon>Telluria group</taxon>
        <taxon>Rugamonas</taxon>
    </lineage>
</organism>
<evidence type="ECO:0000313" key="1">
    <source>
        <dbReference type="EMBL" id="MQA36721.1"/>
    </source>
</evidence>
<sequence length="90" mass="9557">MKLVKSSPAAQQRRRFLLQGAALTVATATCGLLSRKLGNVEQMMSSGVQEATASAPDLTAMVRSGQAVPLEQFFTSSENFAHFLVLTGKA</sequence>
<evidence type="ECO:0000313" key="2">
    <source>
        <dbReference type="Proteomes" id="UP000440498"/>
    </source>
</evidence>
<protein>
    <submittedName>
        <fullName evidence="1">Uncharacterized protein</fullName>
    </submittedName>
</protein>
<proteinExistence type="predicted"/>
<reference evidence="1 2" key="1">
    <citation type="submission" date="2019-10" db="EMBL/GenBank/DDBJ databases">
        <title>Two novel species isolated from a subtropical stream in China.</title>
        <authorList>
            <person name="Lu H."/>
        </authorList>
    </citation>
    <scope>NUCLEOTIDE SEQUENCE [LARGE SCALE GENOMIC DNA]</scope>
    <source>
        <strain evidence="1 2">FT29W</strain>
    </source>
</reference>
<name>A0A6A7MUP8_9BURK</name>